<keyword evidence="3 7" id="KW-0560">Oxidoreductase</keyword>
<protein>
    <recommendedName>
        <fullName evidence="2">peptide-methionine (S)-S-oxide reductase</fullName>
        <ecNumber evidence="2">1.8.4.11</ecNumber>
    </recommendedName>
</protein>
<dbReference type="RefSeq" id="WP_184524238.1">
    <property type="nucleotide sequence ID" value="NZ_JACHGK010000003.1"/>
</dbReference>
<proteinExistence type="inferred from homology"/>
<feature type="domain" description="Peptide methionine sulphoxide reductase MsrA" evidence="6">
    <location>
        <begin position="32"/>
        <end position="113"/>
    </location>
</feature>
<name>A0A7X0HS33_9BACI</name>
<dbReference type="PANTHER" id="PTHR43774:SF1">
    <property type="entry name" value="PEPTIDE METHIONINE SULFOXIDE REDUCTASE MSRA 2"/>
    <property type="match status" value="1"/>
</dbReference>
<evidence type="ECO:0000256" key="4">
    <source>
        <dbReference type="ARBA" id="ARBA00047806"/>
    </source>
</evidence>
<dbReference type="AlphaFoldDB" id="A0A7X0HS33"/>
<comment type="caution">
    <text evidence="7">The sequence shown here is derived from an EMBL/GenBank/DDBJ whole genome shotgun (WGS) entry which is preliminary data.</text>
</comment>
<evidence type="ECO:0000313" key="7">
    <source>
        <dbReference type="EMBL" id="MBB6444827.1"/>
    </source>
</evidence>
<comment type="similarity">
    <text evidence="1">Belongs to the MsrA Met sulfoxide reductase family.</text>
</comment>
<gene>
    <name evidence="7" type="ORF">HNR53_001436</name>
</gene>
<dbReference type="GO" id="GO:0008113">
    <property type="term" value="F:peptide-methionine (S)-S-oxide reductase activity"/>
    <property type="evidence" value="ECO:0007669"/>
    <property type="project" value="UniProtKB-EC"/>
</dbReference>
<dbReference type="SUPFAM" id="SSF55068">
    <property type="entry name" value="Peptide methionine sulfoxide reductase"/>
    <property type="match status" value="1"/>
</dbReference>
<dbReference type="Proteomes" id="UP000531594">
    <property type="component" value="Unassembled WGS sequence"/>
</dbReference>
<dbReference type="InterPro" id="IPR036509">
    <property type="entry name" value="Met_Sox_Rdtase_MsrA_sf"/>
</dbReference>
<evidence type="ECO:0000256" key="5">
    <source>
        <dbReference type="ARBA" id="ARBA00048782"/>
    </source>
</evidence>
<organism evidence="7 8">
    <name type="scientific">Bacillus benzoevorans</name>
    <dbReference type="NCBI Taxonomy" id="1456"/>
    <lineage>
        <taxon>Bacteria</taxon>
        <taxon>Bacillati</taxon>
        <taxon>Bacillota</taxon>
        <taxon>Bacilli</taxon>
        <taxon>Bacillales</taxon>
        <taxon>Bacillaceae</taxon>
        <taxon>Bacillus</taxon>
    </lineage>
</organism>
<dbReference type="EMBL" id="JACHGK010000003">
    <property type="protein sequence ID" value="MBB6444827.1"/>
    <property type="molecule type" value="Genomic_DNA"/>
</dbReference>
<accession>A0A7X0HS33</accession>
<comment type="catalytic activity">
    <reaction evidence="5">
        <text>[thioredoxin]-disulfide + L-methionine + H2O = L-methionine (S)-S-oxide + [thioredoxin]-dithiol</text>
        <dbReference type="Rhea" id="RHEA:19993"/>
        <dbReference type="Rhea" id="RHEA-COMP:10698"/>
        <dbReference type="Rhea" id="RHEA-COMP:10700"/>
        <dbReference type="ChEBI" id="CHEBI:15377"/>
        <dbReference type="ChEBI" id="CHEBI:29950"/>
        <dbReference type="ChEBI" id="CHEBI:50058"/>
        <dbReference type="ChEBI" id="CHEBI:57844"/>
        <dbReference type="ChEBI" id="CHEBI:58772"/>
        <dbReference type="EC" id="1.8.4.11"/>
    </reaction>
</comment>
<dbReference type="EC" id="1.8.4.11" evidence="2"/>
<evidence type="ECO:0000256" key="2">
    <source>
        <dbReference type="ARBA" id="ARBA00012502"/>
    </source>
</evidence>
<comment type="catalytic activity">
    <reaction evidence="4">
        <text>L-methionyl-[protein] + [thioredoxin]-disulfide + H2O = L-methionyl-(S)-S-oxide-[protein] + [thioredoxin]-dithiol</text>
        <dbReference type="Rhea" id="RHEA:14217"/>
        <dbReference type="Rhea" id="RHEA-COMP:10698"/>
        <dbReference type="Rhea" id="RHEA-COMP:10700"/>
        <dbReference type="Rhea" id="RHEA-COMP:12313"/>
        <dbReference type="Rhea" id="RHEA-COMP:12315"/>
        <dbReference type="ChEBI" id="CHEBI:15377"/>
        <dbReference type="ChEBI" id="CHEBI:16044"/>
        <dbReference type="ChEBI" id="CHEBI:29950"/>
        <dbReference type="ChEBI" id="CHEBI:44120"/>
        <dbReference type="ChEBI" id="CHEBI:50058"/>
        <dbReference type="EC" id="1.8.4.11"/>
    </reaction>
</comment>
<keyword evidence="8" id="KW-1185">Reference proteome</keyword>
<reference evidence="7 8" key="1">
    <citation type="submission" date="2020-08" db="EMBL/GenBank/DDBJ databases">
        <title>Genomic Encyclopedia of Type Strains, Phase IV (KMG-IV): sequencing the most valuable type-strain genomes for metagenomic binning, comparative biology and taxonomic classification.</title>
        <authorList>
            <person name="Goeker M."/>
        </authorList>
    </citation>
    <scope>NUCLEOTIDE SEQUENCE [LARGE SCALE GENOMIC DNA]</scope>
    <source>
        <strain evidence="7 8">DSM 5391</strain>
    </source>
</reference>
<sequence>MERAVFGASGFFSQKAFITGYRGIEHVRLGHQKGTNLDIVEIWFNPWKVSYRELLDLFFDLHDPTSIEGQPFNNQSFIFFSDKHQYALAKQKKNELKHIYKDKIITKITPANESIQGLKEIKLIS</sequence>
<evidence type="ECO:0000256" key="1">
    <source>
        <dbReference type="ARBA" id="ARBA00005591"/>
    </source>
</evidence>
<dbReference type="Pfam" id="PF01625">
    <property type="entry name" value="PMSR"/>
    <property type="match status" value="1"/>
</dbReference>
<evidence type="ECO:0000313" key="8">
    <source>
        <dbReference type="Proteomes" id="UP000531594"/>
    </source>
</evidence>
<evidence type="ECO:0000256" key="3">
    <source>
        <dbReference type="ARBA" id="ARBA00023002"/>
    </source>
</evidence>
<evidence type="ECO:0000259" key="6">
    <source>
        <dbReference type="Pfam" id="PF01625"/>
    </source>
</evidence>
<dbReference type="Gene3D" id="3.30.1060.10">
    <property type="entry name" value="Peptide methionine sulphoxide reductase MsrA"/>
    <property type="match status" value="1"/>
</dbReference>
<dbReference type="InterPro" id="IPR002569">
    <property type="entry name" value="Met_Sox_Rdtase_MsrA_dom"/>
</dbReference>
<dbReference type="PANTHER" id="PTHR43774">
    <property type="entry name" value="PEPTIDE METHIONINE SULFOXIDE REDUCTASE"/>
    <property type="match status" value="1"/>
</dbReference>